<dbReference type="GO" id="GO:0016989">
    <property type="term" value="F:sigma factor antagonist activity"/>
    <property type="evidence" value="ECO:0007669"/>
    <property type="project" value="TreeGrafter"/>
</dbReference>
<keyword evidence="8" id="KW-1185">Reference proteome</keyword>
<evidence type="ECO:0000256" key="3">
    <source>
        <dbReference type="ARBA" id="ARBA00022989"/>
    </source>
</evidence>
<dbReference type="Gene3D" id="1.10.10.1320">
    <property type="entry name" value="Anti-sigma factor, zinc-finger domain"/>
    <property type="match status" value="1"/>
</dbReference>
<dbReference type="PANTHER" id="PTHR37461">
    <property type="entry name" value="ANTI-SIGMA-K FACTOR RSKA"/>
    <property type="match status" value="1"/>
</dbReference>
<keyword evidence="4 5" id="KW-0472">Membrane</keyword>
<evidence type="ECO:0000256" key="1">
    <source>
        <dbReference type="ARBA" id="ARBA00004167"/>
    </source>
</evidence>
<comment type="caution">
    <text evidence="7">The sequence shown here is derived from an EMBL/GenBank/DDBJ whole genome shotgun (WGS) entry which is preliminary data.</text>
</comment>
<feature type="domain" description="Putative zinc-finger" evidence="6">
    <location>
        <begin position="3"/>
        <end position="35"/>
    </location>
</feature>
<evidence type="ECO:0000256" key="4">
    <source>
        <dbReference type="ARBA" id="ARBA00023136"/>
    </source>
</evidence>
<organism evidence="7 8">
    <name type="scientific">Solirubrobacter pauli</name>
    <dbReference type="NCBI Taxonomy" id="166793"/>
    <lineage>
        <taxon>Bacteria</taxon>
        <taxon>Bacillati</taxon>
        <taxon>Actinomycetota</taxon>
        <taxon>Thermoleophilia</taxon>
        <taxon>Solirubrobacterales</taxon>
        <taxon>Solirubrobacteraceae</taxon>
        <taxon>Solirubrobacter</taxon>
    </lineage>
</organism>
<dbReference type="InterPro" id="IPR041916">
    <property type="entry name" value="Anti_sigma_zinc_sf"/>
</dbReference>
<dbReference type="PANTHER" id="PTHR37461:SF1">
    <property type="entry name" value="ANTI-SIGMA-K FACTOR RSKA"/>
    <property type="match status" value="1"/>
</dbReference>
<evidence type="ECO:0000256" key="2">
    <source>
        <dbReference type="ARBA" id="ARBA00022692"/>
    </source>
</evidence>
<dbReference type="AlphaFoldDB" id="A0A660L0N4"/>
<reference evidence="7 8" key="1">
    <citation type="submission" date="2018-10" db="EMBL/GenBank/DDBJ databases">
        <title>Genomic Encyclopedia of Archaeal and Bacterial Type Strains, Phase II (KMG-II): from individual species to whole genera.</title>
        <authorList>
            <person name="Goeker M."/>
        </authorList>
    </citation>
    <scope>NUCLEOTIDE SEQUENCE [LARGE SCALE GENOMIC DNA]</scope>
    <source>
        <strain evidence="7 8">DSM 14954</strain>
    </source>
</reference>
<gene>
    <name evidence="7" type="ORF">C8N24_5520</name>
</gene>
<comment type="subcellular location">
    <subcellularLocation>
        <location evidence="1">Membrane</location>
        <topology evidence="1">Single-pass membrane protein</topology>
    </subcellularLocation>
</comment>
<keyword evidence="3 5" id="KW-1133">Transmembrane helix</keyword>
<feature type="transmembrane region" description="Helical" evidence="5">
    <location>
        <begin position="91"/>
        <end position="115"/>
    </location>
</feature>
<proteinExistence type="predicted"/>
<dbReference type="Proteomes" id="UP000278962">
    <property type="component" value="Unassembled WGS sequence"/>
</dbReference>
<dbReference type="RefSeq" id="WP_170179462.1">
    <property type="nucleotide sequence ID" value="NZ_RBIL01000002.1"/>
</dbReference>
<keyword evidence="2 5" id="KW-0812">Transmembrane</keyword>
<evidence type="ECO:0000313" key="8">
    <source>
        <dbReference type="Proteomes" id="UP000278962"/>
    </source>
</evidence>
<protein>
    <submittedName>
        <fullName evidence="7">Putative zinc finger protein</fullName>
    </submittedName>
</protein>
<sequence length="234" mass="25292">MTHVHEDIGAYVLGSLDMEQARRVAAHLKECSECAATHAELAGLPALLDLAVATGADEEPLPPAIEERLLDRFAREREPQTPPRRRWRPRIAIALPAAVVGAAVAVAALVLGFNFERDGGRPASQYRLVLQPIGPAAQNGTARAGLRTTTEGTVVRLWVYDLPGGPQDIYEVFCDAKGWSASAGTFTVDPQGNGYVILTSAVKRGQYESLRIVRRAHHSGGRVEDIDILRAKIS</sequence>
<dbReference type="InterPro" id="IPR051474">
    <property type="entry name" value="Anti-sigma-K/W_factor"/>
</dbReference>
<name>A0A660L0N4_9ACTN</name>
<evidence type="ECO:0000259" key="6">
    <source>
        <dbReference type="Pfam" id="PF13490"/>
    </source>
</evidence>
<dbReference type="GO" id="GO:0016020">
    <property type="term" value="C:membrane"/>
    <property type="evidence" value="ECO:0007669"/>
    <property type="project" value="UniProtKB-SubCell"/>
</dbReference>
<evidence type="ECO:0000256" key="5">
    <source>
        <dbReference type="SAM" id="Phobius"/>
    </source>
</evidence>
<dbReference type="Pfam" id="PF13490">
    <property type="entry name" value="zf-HC2"/>
    <property type="match status" value="1"/>
</dbReference>
<dbReference type="GO" id="GO:0006417">
    <property type="term" value="P:regulation of translation"/>
    <property type="evidence" value="ECO:0007669"/>
    <property type="project" value="TreeGrafter"/>
</dbReference>
<accession>A0A660L0N4</accession>
<dbReference type="EMBL" id="RBIL01000002">
    <property type="protein sequence ID" value="RKQ87497.1"/>
    <property type="molecule type" value="Genomic_DNA"/>
</dbReference>
<dbReference type="InterPro" id="IPR027383">
    <property type="entry name" value="Znf_put"/>
</dbReference>
<evidence type="ECO:0000313" key="7">
    <source>
        <dbReference type="EMBL" id="RKQ87497.1"/>
    </source>
</evidence>